<dbReference type="Pfam" id="PF04230">
    <property type="entry name" value="PS_pyruv_trans"/>
    <property type="match status" value="1"/>
</dbReference>
<evidence type="ECO:0000313" key="3">
    <source>
        <dbReference type="EMBL" id="GEN89733.1"/>
    </source>
</evidence>
<name>A0A511ZQK3_9BACI</name>
<sequence>MKKILVRSGMSPLDTFSADEIIKRNAIGNNVGNLMYAYSVFRNLTTENVELVSDYYRTNPLDAEMINETYDAYAIPLANAIRPSFIPTLKKYTELIQKLKIPVYVIGMGMAFPYEPNISSKRPFDDDVKRFVSAVLEKSNILGLRGQITSDYLSYLGFKEGQDHQVIGCPSMYTFGENIKIRDIELNTSSSISVNMTPKADQEVLKFLNSLSDHYKNLNFIPQDMDEMILTYSGTPFLGGAINTKVDNYPNNLMSNVYKNNQVKFFLSAPSWIEHMRNVDISIGTRLHGNVAPTLAGTPSITIPIDARMRELSEYHNFPRVSIEEINAETKLENLLEKVDLHSIEKSHQRNYNNFINFLNKNEIEHVYNYNAKGLKLPFDDKLEKIKLLDPVSPITSCSSEEMKERLQKSFEIMVPKQEKENNKLKGKVKEKNKKLDKKENKIKKDEKVISDLKLDIERKSKDLKKSKEQNKKLVLKLQNIENSRSWKLTRPLRLLRQKR</sequence>
<evidence type="ECO:0000259" key="2">
    <source>
        <dbReference type="Pfam" id="PF04230"/>
    </source>
</evidence>
<proteinExistence type="predicted"/>
<dbReference type="EMBL" id="BJYM01000028">
    <property type="protein sequence ID" value="GEN89733.1"/>
    <property type="molecule type" value="Genomic_DNA"/>
</dbReference>
<feature type="domain" description="Polysaccharide pyruvyl transferase" evidence="2">
    <location>
        <begin position="95"/>
        <end position="304"/>
    </location>
</feature>
<reference evidence="3 4" key="1">
    <citation type="submission" date="2019-07" db="EMBL/GenBank/DDBJ databases">
        <title>Whole genome shotgun sequence of Oceanobacillus sojae NBRC 105379.</title>
        <authorList>
            <person name="Hosoyama A."/>
            <person name="Uohara A."/>
            <person name="Ohji S."/>
            <person name="Ichikawa N."/>
        </authorList>
    </citation>
    <scope>NUCLEOTIDE SEQUENCE [LARGE SCALE GENOMIC DNA]</scope>
    <source>
        <strain evidence="3 4">NBRC 105379</strain>
    </source>
</reference>
<comment type="caution">
    <text evidence="3">The sequence shown here is derived from an EMBL/GenBank/DDBJ whole genome shotgun (WGS) entry which is preliminary data.</text>
</comment>
<dbReference type="RefSeq" id="WP_147212611.1">
    <property type="nucleotide sequence ID" value="NZ_BJYM01000028.1"/>
</dbReference>
<gene>
    <name evidence="3" type="ORF">OSO01_44720</name>
</gene>
<dbReference type="Proteomes" id="UP000321558">
    <property type="component" value="Unassembled WGS sequence"/>
</dbReference>
<dbReference type="AlphaFoldDB" id="A0A511ZQK3"/>
<dbReference type="InterPro" id="IPR007345">
    <property type="entry name" value="Polysacch_pyruvyl_Trfase"/>
</dbReference>
<organism evidence="3 4">
    <name type="scientific">Oceanobacillus sojae</name>
    <dbReference type="NCBI Taxonomy" id="582851"/>
    <lineage>
        <taxon>Bacteria</taxon>
        <taxon>Bacillati</taxon>
        <taxon>Bacillota</taxon>
        <taxon>Bacilli</taxon>
        <taxon>Bacillales</taxon>
        <taxon>Bacillaceae</taxon>
        <taxon>Oceanobacillus</taxon>
    </lineage>
</organism>
<keyword evidence="1" id="KW-0175">Coiled coil</keyword>
<evidence type="ECO:0000313" key="4">
    <source>
        <dbReference type="Proteomes" id="UP000321558"/>
    </source>
</evidence>
<dbReference type="OrthoDB" id="9767435at2"/>
<feature type="coiled-coil region" evidence="1">
    <location>
        <begin position="415"/>
        <end position="484"/>
    </location>
</feature>
<keyword evidence="4" id="KW-1185">Reference proteome</keyword>
<protein>
    <recommendedName>
        <fullName evidence="2">Polysaccharide pyruvyl transferase domain-containing protein</fullName>
    </recommendedName>
</protein>
<evidence type="ECO:0000256" key="1">
    <source>
        <dbReference type="SAM" id="Coils"/>
    </source>
</evidence>
<accession>A0A511ZQK3</accession>